<dbReference type="EC" id="5.1.3.2" evidence="6"/>
<dbReference type="CDD" id="cd05247">
    <property type="entry name" value="UDP_G4E_1_SDR_e"/>
    <property type="match status" value="1"/>
</dbReference>
<evidence type="ECO:0000256" key="6">
    <source>
        <dbReference type="RuleBase" id="RU366046"/>
    </source>
</evidence>
<keyword evidence="3 6" id="KW-0520">NAD</keyword>
<dbReference type="InterPro" id="IPR036291">
    <property type="entry name" value="NAD(P)-bd_dom_sf"/>
</dbReference>
<comment type="cofactor">
    <cofactor evidence="1 6">
        <name>NAD(+)</name>
        <dbReference type="ChEBI" id="CHEBI:57540"/>
    </cofactor>
</comment>
<dbReference type="SUPFAM" id="SSF51735">
    <property type="entry name" value="NAD(P)-binding Rossmann-fold domains"/>
    <property type="match status" value="1"/>
</dbReference>
<comment type="pathway">
    <text evidence="6">Carbohydrate metabolism; galactose metabolism.</text>
</comment>
<dbReference type="NCBIfam" id="TIGR01179">
    <property type="entry name" value="galE"/>
    <property type="match status" value="1"/>
</dbReference>
<name>G0UAG2_TRYVY</name>
<comment type="subunit">
    <text evidence="6">Homodimer.</text>
</comment>
<dbReference type="EMBL" id="HE573027">
    <property type="protein sequence ID" value="CCC52795.1"/>
    <property type="molecule type" value="Genomic_DNA"/>
</dbReference>
<dbReference type="GO" id="GO:0003978">
    <property type="term" value="F:UDP-glucose 4-epimerase activity"/>
    <property type="evidence" value="ECO:0007669"/>
    <property type="project" value="UniProtKB-UniRule"/>
</dbReference>
<sequence>MRVLVCGGAGYIGTHFVRTLLRDTSHDVIILDSLQGTNGHFGHVETRENRSRRRADVGTGTDAQCPVCDAREDVTARHALLEVGDVRDVGFLDSVFTKHAPIDAVVHMCASLVVAESVADPLKYYDNNVIGIIRLLQAMRRHGCGMLIFSSSAAVFGSPLAVPGSATTNGAVSTLPTLPDAQKSPESPYGETKLAAEWLIRDCTRAYGIRAVCLRYFNACGAHEDGDIGSVCDPPTHLISVVLQVAQATVVNKLRAERNKPAVADHVSIFGVDYPTPDGTCVRDYVHVVDLASAHVLALDYLSRIKADDPERFFALNLGTSRGYSVKEVIEVARRVTGRAIPVRECGRRPGDPAYLVASCGLAQELLGWRPRYDSLEKIIESAWKFHRAHPMGYDM</sequence>
<dbReference type="InterPro" id="IPR001509">
    <property type="entry name" value="Epimerase_deHydtase"/>
</dbReference>
<proteinExistence type="inferred from homology"/>
<comment type="similarity">
    <text evidence="2 6">Belongs to the NAD(P)-dependent epimerase/dehydratase family.</text>
</comment>
<evidence type="ECO:0000313" key="8">
    <source>
        <dbReference type="EMBL" id="CCC52795.1"/>
    </source>
</evidence>
<comment type="catalytic activity">
    <reaction evidence="6">
        <text>UDP-alpha-D-glucose = UDP-alpha-D-galactose</text>
        <dbReference type="Rhea" id="RHEA:22168"/>
        <dbReference type="ChEBI" id="CHEBI:58885"/>
        <dbReference type="ChEBI" id="CHEBI:66914"/>
        <dbReference type="EC" id="5.1.3.2"/>
    </reaction>
</comment>
<gene>
    <name evidence="8" type="ORF">TVY486_1102800</name>
</gene>
<evidence type="ECO:0000256" key="2">
    <source>
        <dbReference type="ARBA" id="ARBA00007637"/>
    </source>
</evidence>
<evidence type="ECO:0000256" key="4">
    <source>
        <dbReference type="ARBA" id="ARBA00023235"/>
    </source>
</evidence>
<dbReference type="Gene3D" id="3.90.25.10">
    <property type="entry name" value="UDP-galactose 4-epimerase, domain 1"/>
    <property type="match status" value="1"/>
</dbReference>
<dbReference type="UniPathway" id="UPA00214"/>
<organism evidence="8">
    <name type="scientific">Trypanosoma vivax (strain Y486)</name>
    <dbReference type="NCBI Taxonomy" id="1055687"/>
    <lineage>
        <taxon>Eukaryota</taxon>
        <taxon>Discoba</taxon>
        <taxon>Euglenozoa</taxon>
        <taxon>Kinetoplastea</taxon>
        <taxon>Metakinetoplastina</taxon>
        <taxon>Trypanosomatida</taxon>
        <taxon>Trypanosomatidae</taxon>
        <taxon>Trypanosoma</taxon>
        <taxon>Duttonella</taxon>
    </lineage>
</organism>
<accession>G0UAG2</accession>
<dbReference type="Pfam" id="PF01370">
    <property type="entry name" value="Epimerase"/>
    <property type="match status" value="1"/>
</dbReference>
<evidence type="ECO:0000256" key="1">
    <source>
        <dbReference type="ARBA" id="ARBA00001911"/>
    </source>
</evidence>
<dbReference type="VEuPathDB" id="TriTrypDB:TvY486_1102800"/>
<dbReference type="Gene3D" id="3.40.50.720">
    <property type="entry name" value="NAD(P)-binding Rossmann-like Domain"/>
    <property type="match status" value="1"/>
</dbReference>
<evidence type="ECO:0000259" key="7">
    <source>
        <dbReference type="Pfam" id="PF01370"/>
    </source>
</evidence>
<keyword evidence="5 6" id="KW-0119">Carbohydrate metabolism</keyword>
<keyword evidence="4 6" id="KW-0413">Isomerase</keyword>
<protein>
    <recommendedName>
        <fullName evidence="6">UDP-glucose 4-epimerase</fullName>
        <ecNumber evidence="6">5.1.3.2</ecNumber>
    </recommendedName>
</protein>
<evidence type="ECO:0000256" key="5">
    <source>
        <dbReference type="ARBA" id="ARBA00023277"/>
    </source>
</evidence>
<evidence type="ECO:0000256" key="3">
    <source>
        <dbReference type="ARBA" id="ARBA00023027"/>
    </source>
</evidence>
<dbReference type="InterPro" id="IPR005886">
    <property type="entry name" value="UDP_G4E"/>
</dbReference>
<feature type="domain" description="NAD-dependent epimerase/dehydratase" evidence="7">
    <location>
        <begin position="3"/>
        <end position="305"/>
    </location>
</feature>
<dbReference type="OMA" id="GEHLICN"/>
<dbReference type="PANTHER" id="PTHR43725:SF53">
    <property type="entry name" value="UDP-ARABINOSE 4-EPIMERASE 1"/>
    <property type="match status" value="1"/>
</dbReference>
<dbReference type="GO" id="GO:0006012">
    <property type="term" value="P:galactose metabolic process"/>
    <property type="evidence" value="ECO:0007669"/>
    <property type="project" value="UniProtKB-UniPathway"/>
</dbReference>
<dbReference type="PANTHER" id="PTHR43725">
    <property type="entry name" value="UDP-GLUCOSE 4-EPIMERASE"/>
    <property type="match status" value="1"/>
</dbReference>
<dbReference type="AlphaFoldDB" id="G0UAG2"/>
<reference evidence="8" key="1">
    <citation type="journal article" date="2012" name="Proc. Natl. Acad. Sci. U.S.A.">
        <title>Antigenic diversity is generated by distinct evolutionary mechanisms in African trypanosome species.</title>
        <authorList>
            <person name="Jackson A.P."/>
            <person name="Berry A."/>
            <person name="Aslett M."/>
            <person name="Allison H.C."/>
            <person name="Burton P."/>
            <person name="Vavrova-Anderson J."/>
            <person name="Brown R."/>
            <person name="Browne H."/>
            <person name="Corton N."/>
            <person name="Hauser H."/>
            <person name="Gamble J."/>
            <person name="Gilderthorp R."/>
            <person name="Marcello L."/>
            <person name="McQuillan J."/>
            <person name="Otto T.D."/>
            <person name="Quail M.A."/>
            <person name="Sanders M.J."/>
            <person name="van Tonder A."/>
            <person name="Ginger M.L."/>
            <person name="Field M.C."/>
            <person name="Barry J.D."/>
            <person name="Hertz-Fowler C."/>
            <person name="Berriman M."/>
        </authorList>
    </citation>
    <scope>NUCLEOTIDE SEQUENCE</scope>
    <source>
        <strain evidence="8">Y486</strain>
    </source>
</reference>